<dbReference type="EMBL" id="CAJFCV020000004">
    <property type="protein sequence ID" value="CAG9116102.1"/>
    <property type="molecule type" value="Genomic_DNA"/>
</dbReference>
<sequence>MNDSAEVLELQYLCPTCKVTAVVLYTTLSIMAFIGNSLIVAVIIYFRRLHTATNMLIMNLAIADLMISIFCMPLSYWHVIIFEDQRWIFGAFLCKIFNFLQASAVFLSSWTLVVISFDRFMAIMFVMSPWLRLTRKRAFFLILGTWVFSLAMALPLLIVNQTEASALDVETCQEKWELLSPLGDVDQIVHSYTSALFALQYCLPLFVLVITYTFIGLRMWNSKVPGADRTQSTRYVVQGRHDSVKKLIPMVLLVSALYAGCWLPQNLLMNIWVTYDPTITSHPYILYIWWAAHTIAMFHSIVNPFIYYWQNRRINEGVRYLLRFLPFIHFDNFHYLEEKPGCRAVKFVNMVAYMPVAGKKVLHSTVSDSG</sequence>
<evidence type="ECO:0000259" key="10">
    <source>
        <dbReference type="PROSITE" id="PS50262"/>
    </source>
</evidence>
<feature type="transmembrane region" description="Helical" evidence="9">
    <location>
        <begin position="138"/>
        <end position="158"/>
    </location>
</feature>
<keyword evidence="4 8" id="KW-0297">G-protein coupled receptor</keyword>
<dbReference type="SMR" id="A0A1I7S356"/>
<gene>
    <name evidence="11" type="ORF">BXYJ_LOCUS9246</name>
</gene>
<reference evidence="15" key="1">
    <citation type="submission" date="2016-11" db="UniProtKB">
        <authorList>
            <consortium name="WormBaseParasite"/>
        </authorList>
    </citation>
    <scope>IDENTIFICATION</scope>
</reference>
<evidence type="ECO:0000256" key="2">
    <source>
        <dbReference type="ARBA" id="ARBA00022692"/>
    </source>
</evidence>
<keyword evidence="2 8" id="KW-0812">Transmembrane</keyword>
<evidence type="ECO:0000256" key="9">
    <source>
        <dbReference type="SAM" id="Phobius"/>
    </source>
</evidence>
<evidence type="ECO:0000313" key="11">
    <source>
        <dbReference type="EMBL" id="CAD5226701.1"/>
    </source>
</evidence>
<evidence type="ECO:0000256" key="5">
    <source>
        <dbReference type="ARBA" id="ARBA00023136"/>
    </source>
</evidence>
<dbReference type="PANTHER" id="PTHR24238:SF77">
    <property type="entry name" value="NEUROPEPTIDE RECEPTOR 22"/>
    <property type="match status" value="1"/>
</dbReference>
<evidence type="ECO:0000256" key="7">
    <source>
        <dbReference type="ARBA" id="ARBA00023224"/>
    </source>
</evidence>
<dbReference type="Proteomes" id="UP000582659">
    <property type="component" value="Unassembled WGS sequence"/>
</dbReference>
<dbReference type="Pfam" id="PF00001">
    <property type="entry name" value="7tm_1"/>
    <property type="match status" value="1"/>
</dbReference>
<keyword evidence="3 9" id="KW-1133">Transmembrane helix</keyword>
<dbReference type="InterPro" id="IPR000276">
    <property type="entry name" value="GPCR_Rhodpsn"/>
</dbReference>
<dbReference type="Proteomes" id="UP000659654">
    <property type="component" value="Unassembled WGS sequence"/>
</dbReference>
<reference evidence="12" key="2">
    <citation type="submission" date="2020-08" db="EMBL/GenBank/DDBJ databases">
        <authorList>
            <person name="Kikuchi T."/>
        </authorList>
    </citation>
    <scope>NUCLEOTIDE SEQUENCE</scope>
    <source>
        <strain evidence="11">Ka4C1</strain>
    </source>
</reference>
<evidence type="ECO:0000313" key="12">
    <source>
        <dbReference type="EMBL" id="CAG9116102.1"/>
    </source>
</evidence>
<keyword evidence="7 8" id="KW-0807">Transducer</keyword>
<feature type="transmembrane region" description="Helical" evidence="9">
    <location>
        <begin position="56"/>
        <end position="76"/>
    </location>
</feature>
<organism evidence="13 15">
    <name type="scientific">Bursaphelenchus xylophilus</name>
    <name type="common">Pinewood nematode worm</name>
    <name type="synonym">Aphelenchoides xylophilus</name>
    <dbReference type="NCBI Taxonomy" id="6326"/>
    <lineage>
        <taxon>Eukaryota</taxon>
        <taxon>Metazoa</taxon>
        <taxon>Ecdysozoa</taxon>
        <taxon>Nematoda</taxon>
        <taxon>Chromadorea</taxon>
        <taxon>Rhabditida</taxon>
        <taxon>Tylenchina</taxon>
        <taxon>Tylenchomorpha</taxon>
        <taxon>Aphelenchoidea</taxon>
        <taxon>Aphelenchoididae</taxon>
        <taxon>Bursaphelenchus</taxon>
    </lineage>
</organism>
<evidence type="ECO:0000256" key="8">
    <source>
        <dbReference type="RuleBase" id="RU000688"/>
    </source>
</evidence>
<comment type="subcellular location">
    <subcellularLocation>
        <location evidence="1">Membrane</location>
        <topology evidence="1">Multi-pass membrane protein</topology>
    </subcellularLocation>
</comment>
<feature type="transmembrane region" description="Helical" evidence="9">
    <location>
        <begin position="285"/>
        <end position="309"/>
    </location>
</feature>
<comment type="similarity">
    <text evidence="8">Belongs to the G-protein coupled receptor 1 family.</text>
</comment>
<evidence type="ECO:0000313" key="14">
    <source>
        <dbReference type="Proteomes" id="UP000659654"/>
    </source>
</evidence>
<dbReference type="InterPro" id="IPR017452">
    <property type="entry name" value="GPCR_Rhodpsn_7TM"/>
</dbReference>
<proteinExistence type="inferred from homology"/>
<dbReference type="Gene3D" id="1.20.1070.10">
    <property type="entry name" value="Rhodopsin 7-helix transmembrane proteins"/>
    <property type="match status" value="1"/>
</dbReference>
<feature type="transmembrane region" description="Helical" evidence="9">
    <location>
        <begin position="22"/>
        <end position="44"/>
    </location>
</feature>
<dbReference type="GO" id="GO:0005886">
    <property type="term" value="C:plasma membrane"/>
    <property type="evidence" value="ECO:0007669"/>
    <property type="project" value="TreeGrafter"/>
</dbReference>
<dbReference type="AlphaFoldDB" id="A0A1I7S356"/>
<keyword evidence="5 9" id="KW-0472">Membrane</keyword>
<protein>
    <submittedName>
        <fullName evidence="11">(pine wood nematode) hypothetical protein</fullName>
    </submittedName>
    <submittedName>
        <fullName evidence="15">G_PROTEIN_RECEP_F1_2 domain-containing protein</fullName>
    </submittedName>
</protein>
<feature type="transmembrane region" description="Helical" evidence="9">
    <location>
        <begin position="195"/>
        <end position="215"/>
    </location>
</feature>
<evidence type="ECO:0000256" key="4">
    <source>
        <dbReference type="ARBA" id="ARBA00023040"/>
    </source>
</evidence>
<feature type="transmembrane region" description="Helical" evidence="9">
    <location>
        <begin position="96"/>
        <end position="117"/>
    </location>
</feature>
<dbReference type="SUPFAM" id="SSF81321">
    <property type="entry name" value="Family A G protein-coupled receptor-like"/>
    <property type="match status" value="1"/>
</dbReference>
<feature type="domain" description="G-protein coupled receptors family 1 profile" evidence="10">
    <location>
        <begin position="35"/>
        <end position="307"/>
    </location>
</feature>
<evidence type="ECO:0000256" key="6">
    <source>
        <dbReference type="ARBA" id="ARBA00023170"/>
    </source>
</evidence>
<keyword evidence="14" id="KW-1185">Reference proteome</keyword>
<dbReference type="OrthoDB" id="9445642at2759"/>
<dbReference type="eggNOG" id="KOG4219">
    <property type="taxonomic scope" value="Eukaryota"/>
</dbReference>
<dbReference type="PROSITE" id="PS50262">
    <property type="entry name" value="G_PROTEIN_RECEP_F1_2"/>
    <property type="match status" value="1"/>
</dbReference>
<evidence type="ECO:0000256" key="1">
    <source>
        <dbReference type="ARBA" id="ARBA00004141"/>
    </source>
</evidence>
<accession>A0A1I7S356</accession>
<feature type="transmembrane region" description="Helical" evidence="9">
    <location>
        <begin position="247"/>
        <end position="265"/>
    </location>
</feature>
<dbReference type="PRINTS" id="PR00237">
    <property type="entry name" value="GPCRRHODOPSN"/>
</dbReference>
<name>A0A1I7S356_BURXY</name>
<dbReference type="EMBL" id="CAJFDI010000004">
    <property type="protein sequence ID" value="CAD5226701.1"/>
    <property type="molecule type" value="Genomic_DNA"/>
</dbReference>
<dbReference type="WBParaSite" id="BXY_0743600.1">
    <property type="protein sequence ID" value="BXY_0743600.1"/>
    <property type="gene ID" value="BXY_0743600"/>
</dbReference>
<evidence type="ECO:0000313" key="13">
    <source>
        <dbReference type="Proteomes" id="UP000095284"/>
    </source>
</evidence>
<keyword evidence="6 8" id="KW-0675">Receptor</keyword>
<evidence type="ECO:0000256" key="3">
    <source>
        <dbReference type="ARBA" id="ARBA00022989"/>
    </source>
</evidence>
<dbReference type="PROSITE" id="PS00237">
    <property type="entry name" value="G_PROTEIN_RECEP_F1_1"/>
    <property type="match status" value="1"/>
</dbReference>
<dbReference type="Proteomes" id="UP000095284">
    <property type="component" value="Unplaced"/>
</dbReference>
<dbReference type="GO" id="GO:0008188">
    <property type="term" value="F:neuropeptide receptor activity"/>
    <property type="evidence" value="ECO:0007669"/>
    <property type="project" value="TreeGrafter"/>
</dbReference>
<dbReference type="PANTHER" id="PTHR24238">
    <property type="entry name" value="G-PROTEIN COUPLED RECEPTOR"/>
    <property type="match status" value="1"/>
</dbReference>
<evidence type="ECO:0000313" key="15">
    <source>
        <dbReference type="WBParaSite" id="BXY_0743600.1"/>
    </source>
</evidence>